<name>A0ABW6BZ10_9BACT</name>
<reference evidence="7" key="1">
    <citation type="journal article" date="2019" name="Int. J. Syst. Evol. Microbiol.">
        <title>The Global Catalogue of Microorganisms (GCM) 10K type strain sequencing project: providing services to taxonomists for standard genome sequencing and annotation.</title>
        <authorList>
            <consortium name="The Broad Institute Genomics Platform"/>
            <consortium name="The Broad Institute Genome Sequencing Center for Infectious Disease"/>
            <person name="Wu L."/>
            <person name="Ma J."/>
        </authorList>
    </citation>
    <scope>NUCLEOTIDE SEQUENCE [LARGE SCALE GENOMIC DNA]</scope>
    <source>
        <strain evidence="7">KCTC 23984</strain>
    </source>
</reference>
<comment type="similarity">
    <text evidence="1 4">Belongs to the pseudouridine synthase RsuA family.</text>
</comment>
<dbReference type="InterPro" id="IPR020094">
    <property type="entry name" value="TruA/RsuA/RluB/E/F_N"/>
</dbReference>
<accession>A0ABW6BZ10</accession>
<dbReference type="InterPro" id="IPR042092">
    <property type="entry name" value="PsdUridine_s_RsuA/RluB/E/F_cat"/>
</dbReference>
<keyword evidence="2 4" id="KW-0413">Isomerase</keyword>
<dbReference type="SUPFAM" id="SSF55174">
    <property type="entry name" value="Alpha-L RNA-binding motif"/>
    <property type="match status" value="1"/>
</dbReference>
<dbReference type="CDD" id="cd00165">
    <property type="entry name" value="S4"/>
    <property type="match status" value="1"/>
</dbReference>
<dbReference type="EC" id="5.4.99.-" evidence="4"/>
<dbReference type="SUPFAM" id="SSF55120">
    <property type="entry name" value="Pseudouridine synthase"/>
    <property type="match status" value="1"/>
</dbReference>
<dbReference type="RefSeq" id="WP_377489641.1">
    <property type="nucleotide sequence ID" value="NZ_JBHUOX010000023.1"/>
</dbReference>
<dbReference type="Gene3D" id="3.30.70.1560">
    <property type="entry name" value="Alpha-L RNA-binding motif"/>
    <property type="match status" value="1"/>
</dbReference>
<dbReference type="Gene3D" id="3.30.70.580">
    <property type="entry name" value="Pseudouridine synthase I, catalytic domain, N-terminal subdomain"/>
    <property type="match status" value="1"/>
</dbReference>
<dbReference type="InterPro" id="IPR050343">
    <property type="entry name" value="RsuA_PseudoU_synthase"/>
</dbReference>
<feature type="domain" description="Pseudouridine synthase RsuA/RluA-like" evidence="5">
    <location>
        <begin position="66"/>
        <end position="190"/>
    </location>
</feature>
<evidence type="ECO:0000256" key="1">
    <source>
        <dbReference type="ARBA" id="ARBA00008348"/>
    </source>
</evidence>
<dbReference type="PANTHER" id="PTHR47683">
    <property type="entry name" value="PSEUDOURIDINE SYNTHASE FAMILY PROTEIN-RELATED"/>
    <property type="match status" value="1"/>
</dbReference>
<dbReference type="Pfam" id="PF00849">
    <property type="entry name" value="PseudoU_synth_2"/>
    <property type="match status" value="1"/>
</dbReference>
<evidence type="ECO:0000256" key="4">
    <source>
        <dbReference type="RuleBase" id="RU003887"/>
    </source>
</evidence>
<keyword evidence="7" id="KW-1185">Reference proteome</keyword>
<dbReference type="PANTHER" id="PTHR47683:SF2">
    <property type="entry name" value="RNA-BINDING S4 DOMAIN-CONTAINING PROTEIN"/>
    <property type="match status" value="1"/>
</dbReference>
<evidence type="ECO:0000313" key="6">
    <source>
        <dbReference type="EMBL" id="MFD3003044.1"/>
    </source>
</evidence>
<dbReference type="InterPro" id="IPR006145">
    <property type="entry name" value="PsdUridine_synth_RsuA/RluA"/>
</dbReference>
<dbReference type="PROSITE" id="PS01149">
    <property type="entry name" value="PSI_RSU"/>
    <property type="match status" value="1"/>
</dbReference>
<evidence type="ECO:0000313" key="7">
    <source>
        <dbReference type="Proteomes" id="UP001597641"/>
    </source>
</evidence>
<evidence type="ECO:0000256" key="2">
    <source>
        <dbReference type="ARBA" id="ARBA00023235"/>
    </source>
</evidence>
<dbReference type="PROSITE" id="PS50889">
    <property type="entry name" value="S4"/>
    <property type="match status" value="1"/>
</dbReference>
<gene>
    <name evidence="6" type="ORF">ACFS7Z_21950</name>
</gene>
<dbReference type="GO" id="GO:0016853">
    <property type="term" value="F:isomerase activity"/>
    <property type="evidence" value="ECO:0007669"/>
    <property type="project" value="UniProtKB-KW"/>
</dbReference>
<dbReference type="Gene3D" id="3.10.290.10">
    <property type="entry name" value="RNA-binding S4 domain"/>
    <property type="match status" value="1"/>
</dbReference>
<sequence>MKALRSSLKFFVVQKLNLSNKTAIHYILSGRVLVNGKKGTITQVLLPEDEVQVDELVINEPKKKVYLAYHKPPGIESTMNGEIESNLLEALNFNQTVFPVGRLDKASEGLMLLTNDGETLYKILHAERHQEKEYVVTVDHPLTQQAIDNLAAGVMIMGQKTRTAAVRWVDDTTFNIILTQGLNRQIRRMCYKLGYQVKKLVRIRIVNIELGNLSPGEWRYLSPSEINDLIERVSDCPG</sequence>
<protein>
    <recommendedName>
        <fullName evidence="4">Pseudouridine synthase</fullName>
        <ecNumber evidence="4">5.4.99.-</ecNumber>
    </recommendedName>
</protein>
<evidence type="ECO:0000256" key="3">
    <source>
        <dbReference type="PROSITE-ProRule" id="PRU00182"/>
    </source>
</evidence>
<dbReference type="InterPro" id="IPR020103">
    <property type="entry name" value="PsdUridine_synth_cat_dom_sf"/>
</dbReference>
<comment type="caution">
    <text evidence="6">The sequence shown here is derived from an EMBL/GenBank/DDBJ whole genome shotgun (WGS) entry which is preliminary data.</text>
</comment>
<keyword evidence="3" id="KW-0694">RNA-binding</keyword>
<dbReference type="InterPro" id="IPR036986">
    <property type="entry name" value="S4_RNA-bd_sf"/>
</dbReference>
<proteinExistence type="inferred from homology"/>
<dbReference type="InterPro" id="IPR018496">
    <property type="entry name" value="PsdUridine_synth_RsuA/RluB_CS"/>
</dbReference>
<dbReference type="NCBIfam" id="TIGR00093">
    <property type="entry name" value="pseudouridine synthase"/>
    <property type="match status" value="1"/>
</dbReference>
<dbReference type="Proteomes" id="UP001597641">
    <property type="component" value="Unassembled WGS sequence"/>
</dbReference>
<organism evidence="6 7">
    <name type="scientific">Pontibacter toksunensis</name>
    <dbReference type="NCBI Taxonomy" id="1332631"/>
    <lineage>
        <taxon>Bacteria</taxon>
        <taxon>Pseudomonadati</taxon>
        <taxon>Bacteroidota</taxon>
        <taxon>Cytophagia</taxon>
        <taxon>Cytophagales</taxon>
        <taxon>Hymenobacteraceae</taxon>
        <taxon>Pontibacter</taxon>
    </lineage>
</organism>
<evidence type="ECO:0000259" key="5">
    <source>
        <dbReference type="Pfam" id="PF00849"/>
    </source>
</evidence>
<dbReference type="EMBL" id="JBHUOX010000023">
    <property type="protein sequence ID" value="MFD3003044.1"/>
    <property type="molecule type" value="Genomic_DNA"/>
</dbReference>
<dbReference type="InterPro" id="IPR000748">
    <property type="entry name" value="PsdUridine_synth_RsuA/RluB/E/F"/>
</dbReference>